<dbReference type="Proteomes" id="UP000665020">
    <property type="component" value="Chromosome"/>
</dbReference>
<dbReference type="CDD" id="cd08702">
    <property type="entry name" value="Arna_FMT_C"/>
    <property type="match status" value="1"/>
</dbReference>
<dbReference type="InterPro" id="IPR005793">
    <property type="entry name" value="Formyl_trans_C"/>
</dbReference>
<sequence length="318" mass="36397">MKTVFIGTVESSYAALEELLRNNIDIDAIFTLDKNKYNSDFKRLKPLAENAGIKTYLIKNINNQENIERLKQIKPDFIFVIGISQIVKKQILKIPKYGCIGFHPSLLPKNRGRGVIPWTILREIKETGVTLFYLDEGMDSGDIIAQKKINIDERETARTLYDKVIKALKKVIRNNINDILQGNINLIKQDANKATYCAKRTPRDGIIDWNKSAYNIDKLIRATTKPYPGAYTYYKGKKLIIWSSELLNKDNHIAKHGQIVEIISGKGVKVKTGDGLLLIHEIEYLGKFMIASELFEFPGIKFDDLYDLYLQLKQINIT</sequence>
<proteinExistence type="predicted"/>
<feature type="domain" description="Formyl transferase C-terminal" evidence="2">
    <location>
        <begin position="201"/>
        <end position="290"/>
    </location>
</feature>
<gene>
    <name evidence="3" type="ORF">GM661_18130</name>
</gene>
<organism evidence="3 4">
    <name type="scientific">Iocasia fonsfrigidae</name>
    <dbReference type="NCBI Taxonomy" id="2682810"/>
    <lineage>
        <taxon>Bacteria</taxon>
        <taxon>Bacillati</taxon>
        <taxon>Bacillota</taxon>
        <taxon>Clostridia</taxon>
        <taxon>Halanaerobiales</taxon>
        <taxon>Halanaerobiaceae</taxon>
        <taxon>Iocasia</taxon>
    </lineage>
</organism>
<evidence type="ECO:0000259" key="1">
    <source>
        <dbReference type="Pfam" id="PF00551"/>
    </source>
</evidence>
<dbReference type="InterPro" id="IPR011034">
    <property type="entry name" value="Formyl_transferase-like_C_sf"/>
</dbReference>
<evidence type="ECO:0000313" key="4">
    <source>
        <dbReference type="Proteomes" id="UP000665020"/>
    </source>
</evidence>
<dbReference type="RefSeq" id="WP_230868064.1">
    <property type="nucleotide sequence ID" value="NZ_CP046640.1"/>
</dbReference>
<dbReference type="GO" id="GO:0005829">
    <property type="term" value="C:cytosol"/>
    <property type="evidence" value="ECO:0007669"/>
    <property type="project" value="TreeGrafter"/>
</dbReference>
<dbReference type="GO" id="GO:0004479">
    <property type="term" value="F:methionyl-tRNA formyltransferase activity"/>
    <property type="evidence" value="ECO:0007669"/>
    <property type="project" value="TreeGrafter"/>
</dbReference>
<dbReference type="AlphaFoldDB" id="A0A8A7KI40"/>
<dbReference type="SUPFAM" id="SSF50486">
    <property type="entry name" value="FMT C-terminal domain-like"/>
    <property type="match status" value="1"/>
</dbReference>
<accession>A0A8A7KI40</accession>
<dbReference type="CDD" id="cd08651">
    <property type="entry name" value="FMT_core_like_4"/>
    <property type="match status" value="1"/>
</dbReference>
<dbReference type="EMBL" id="CP046640">
    <property type="protein sequence ID" value="QTL99735.1"/>
    <property type="molecule type" value="Genomic_DNA"/>
</dbReference>
<feature type="domain" description="Formyl transferase N-terminal" evidence="1">
    <location>
        <begin position="1"/>
        <end position="172"/>
    </location>
</feature>
<dbReference type="InterPro" id="IPR002376">
    <property type="entry name" value="Formyl_transf_N"/>
</dbReference>
<evidence type="ECO:0000259" key="2">
    <source>
        <dbReference type="Pfam" id="PF02911"/>
    </source>
</evidence>
<dbReference type="Pfam" id="PF02911">
    <property type="entry name" value="Formyl_trans_C"/>
    <property type="match status" value="1"/>
</dbReference>
<keyword evidence="4" id="KW-1185">Reference proteome</keyword>
<reference evidence="3" key="1">
    <citation type="submission" date="2019-12" db="EMBL/GenBank/DDBJ databases">
        <authorList>
            <person name="zhang j."/>
            <person name="sun C.M."/>
        </authorList>
    </citation>
    <scope>NUCLEOTIDE SEQUENCE</scope>
    <source>
        <strain evidence="3">NS-1</strain>
    </source>
</reference>
<evidence type="ECO:0000313" key="3">
    <source>
        <dbReference type="EMBL" id="QTL99735.1"/>
    </source>
</evidence>
<dbReference type="SUPFAM" id="SSF53328">
    <property type="entry name" value="Formyltransferase"/>
    <property type="match status" value="1"/>
</dbReference>
<dbReference type="PANTHER" id="PTHR11138:SF5">
    <property type="entry name" value="METHIONYL-TRNA FORMYLTRANSFERASE, MITOCHONDRIAL"/>
    <property type="match status" value="1"/>
</dbReference>
<name>A0A8A7KI40_9FIRM</name>
<dbReference type="KEGG" id="ifn:GM661_18130"/>
<dbReference type="InterPro" id="IPR036477">
    <property type="entry name" value="Formyl_transf_N_sf"/>
</dbReference>
<protein>
    <submittedName>
        <fullName evidence="3">Methionyl-tRNA formyltransferase</fullName>
    </submittedName>
</protein>
<dbReference type="Pfam" id="PF00551">
    <property type="entry name" value="Formyl_trans_N"/>
    <property type="match status" value="1"/>
</dbReference>
<dbReference type="PANTHER" id="PTHR11138">
    <property type="entry name" value="METHIONYL-TRNA FORMYLTRANSFERASE"/>
    <property type="match status" value="1"/>
</dbReference>
<dbReference type="Gene3D" id="3.40.50.12230">
    <property type="match status" value="1"/>
</dbReference>